<evidence type="ECO:0000256" key="2">
    <source>
        <dbReference type="ARBA" id="ARBA00022777"/>
    </source>
</evidence>
<dbReference type="AlphaFoldDB" id="A0A4Q2U6A7"/>
<reference evidence="4 5" key="2">
    <citation type="submission" date="2019-02" db="EMBL/GenBank/DDBJ databases">
        <title>'Lichenibacterium ramalinii' gen. nov. sp. nov., 'Lichenibacterium minor' gen. nov. sp. nov.</title>
        <authorList>
            <person name="Pankratov T."/>
        </authorList>
    </citation>
    <scope>NUCLEOTIDE SEQUENCE [LARGE SCALE GENOMIC DNA]</scope>
    <source>
        <strain evidence="4 5">RmlP026</strain>
    </source>
</reference>
<dbReference type="Pfam" id="PF00294">
    <property type="entry name" value="PfkB"/>
    <property type="match status" value="1"/>
</dbReference>
<dbReference type="InterPro" id="IPR029056">
    <property type="entry name" value="Ribokinase-like"/>
</dbReference>
<dbReference type="InterPro" id="IPR011611">
    <property type="entry name" value="PfkB_dom"/>
</dbReference>
<feature type="domain" description="Carbohydrate kinase PfkB" evidence="3">
    <location>
        <begin position="11"/>
        <end position="289"/>
    </location>
</feature>
<dbReference type="PANTHER" id="PTHR42774:SF3">
    <property type="entry name" value="KETOHEXOKINASE"/>
    <property type="match status" value="1"/>
</dbReference>
<dbReference type="PROSITE" id="PS00584">
    <property type="entry name" value="PFKB_KINASES_2"/>
    <property type="match status" value="1"/>
</dbReference>
<name>A0A4Q2U6A7_9HYPH</name>
<sequence>MAHDLQILGFGAIAVDDIIYVDRGLDAGKGKVVRREQDHGGNVATALVAAARLGGRAGFIGWLRNPDDRDLSAAELRRHGVDVAFAPCRPDASPIRSTIIVDQDGNRFIAYDDDVPQGTSDAMPDATLASARVLLVDGYAVHALDVVAQARRLGLAVVADVEWSTGAATDRLLSLADHLVLPMRFAEEVTGAPGVPAMLDHLWSDSRGAVVLTDGGRGAYVRQKGDDTDWHIPAHAVNTVDTTGAGDCFHGAYAVCLAASAAPLEAALFASTASAIAVTGRGGRKPLPDRAQCLALMAGPDAPVPTPLRRAVGAGTSGHPR</sequence>
<protein>
    <submittedName>
        <fullName evidence="4">Permease</fullName>
    </submittedName>
</protein>
<keyword evidence="2" id="KW-0418">Kinase</keyword>
<dbReference type="Gene3D" id="3.40.1190.20">
    <property type="match status" value="1"/>
</dbReference>
<evidence type="ECO:0000259" key="3">
    <source>
        <dbReference type="Pfam" id="PF00294"/>
    </source>
</evidence>
<dbReference type="OrthoDB" id="9795789at2"/>
<evidence type="ECO:0000256" key="1">
    <source>
        <dbReference type="ARBA" id="ARBA00022679"/>
    </source>
</evidence>
<dbReference type="RefSeq" id="WP_129228500.1">
    <property type="nucleotide sequence ID" value="NZ_QYBB01000026.1"/>
</dbReference>
<evidence type="ECO:0000313" key="5">
    <source>
        <dbReference type="Proteomes" id="UP000290759"/>
    </source>
</evidence>
<proteinExistence type="predicted"/>
<dbReference type="InterPro" id="IPR052562">
    <property type="entry name" value="Ketohexokinase-related"/>
</dbReference>
<gene>
    <name evidence="4" type="ORF">D3273_19165</name>
</gene>
<organism evidence="4 5">
    <name type="scientific">Lichenibacterium minor</name>
    <dbReference type="NCBI Taxonomy" id="2316528"/>
    <lineage>
        <taxon>Bacteria</taxon>
        <taxon>Pseudomonadati</taxon>
        <taxon>Pseudomonadota</taxon>
        <taxon>Alphaproteobacteria</taxon>
        <taxon>Hyphomicrobiales</taxon>
        <taxon>Lichenihabitantaceae</taxon>
        <taxon>Lichenibacterium</taxon>
    </lineage>
</organism>
<keyword evidence="1" id="KW-0808">Transferase</keyword>
<reference evidence="4 5" key="1">
    <citation type="submission" date="2018-12" db="EMBL/GenBank/DDBJ databases">
        <authorList>
            <person name="Grouzdev D.S."/>
            <person name="Krutkina M.S."/>
        </authorList>
    </citation>
    <scope>NUCLEOTIDE SEQUENCE [LARGE SCALE GENOMIC DNA]</scope>
    <source>
        <strain evidence="4 5">RmlP026</strain>
    </source>
</reference>
<dbReference type="Proteomes" id="UP000290759">
    <property type="component" value="Unassembled WGS sequence"/>
</dbReference>
<dbReference type="PANTHER" id="PTHR42774">
    <property type="entry name" value="PHOSPHOTRANSFERASE SYSTEM TRANSPORT PROTEIN"/>
    <property type="match status" value="1"/>
</dbReference>
<dbReference type="InterPro" id="IPR002173">
    <property type="entry name" value="Carboh/pur_kinase_PfkB_CS"/>
</dbReference>
<evidence type="ECO:0000313" key="4">
    <source>
        <dbReference type="EMBL" id="RYC30396.1"/>
    </source>
</evidence>
<keyword evidence="5" id="KW-1185">Reference proteome</keyword>
<dbReference type="GO" id="GO:0016301">
    <property type="term" value="F:kinase activity"/>
    <property type="evidence" value="ECO:0007669"/>
    <property type="project" value="UniProtKB-KW"/>
</dbReference>
<dbReference type="SUPFAM" id="SSF53613">
    <property type="entry name" value="Ribokinase-like"/>
    <property type="match status" value="1"/>
</dbReference>
<accession>A0A4Q2U6A7</accession>
<dbReference type="EMBL" id="QYBB01000026">
    <property type="protein sequence ID" value="RYC30396.1"/>
    <property type="molecule type" value="Genomic_DNA"/>
</dbReference>
<comment type="caution">
    <text evidence="4">The sequence shown here is derived from an EMBL/GenBank/DDBJ whole genome shotgun (WGS) entry which is preliminary data.</text>
</comment>